<evidence type="ECO:0008006" key="3">
    <source>
        <dbReference type="Google" id="ProtNLM"/>
    </source>
</evidence>
<reference evidence="2" key="1">
    <citation type="submission" date="2019-12" db="EMBL/GenBank/DDBJ databases">
        <title>An insight into the sialome of adult female Ixodes ricinus ticks feeding for 6 days.</title>
        <authorList>
            <person name="Perner J."/>
            <person name="Ribeiro J.M.C."/>
        </authorList>
    </citation>
    <scope>NUCLEOTIDE SEQUENCE</scope>
    <source>
        <strain evidence="2">Semi-engorged</strain>
        <tissue evidence="2">Salivary glands</tissue>
    </source>
</reference>
<organism evidence="2">
    <name type="scientific">Ixodes ricinus</name>
    <name type="common">Common tick</name>
    <name type="synonym">Acarus ricinus</name>
    <dbReference type="NCBI Taxonomy" id="34613"/>
    <lineage>
        <taxon>Eukaryota</taxon>
        <taxon>Metazoa</taxon>
        <taxon>Ecdysozoa</taxon>
        <taxon>Arthropoda</taxon>
        <taxon>Chelicerata</taxon>
        <taxon>Arachnida</taxon>
        <taxon>Acari</taxon>
        <taxon>Parasitiformes</taxon>
        <taxon>Ixodida</taxon>
        <taxon>Ixodoidea</taxon>
        <taxon>Ixodidae</taxon>
        <taxon>Ixodinae</taxon>
        <taxon>Ixodes</taxon>
    </lineage>
</organism>
<keyword evidence="1" id="KW-0732">Signal</keyword>
<sequence length="91" mass="9256">MVALGVSFGLLFDFVCSSTRTCCGTACKDACRKSFWSGPALGFLGGLPLFLAGVSGWLLEGAVETQTWGALAGAAAKHACRLPSGSLVPST</sequence>
<dbReference type="EMBL" id="GIFC01004363">
    <property type="protein sequence ID" value="MXU86446.1"/>
    <property type="molecule type" value="Transcribed_RNA"/>
</dbReference>
<evidence type="ECO:0000313" key="2">
    <source>
        <dbReference type="EMBL" id="MXU86446.1"/>
    </source>
</evidence>
<feature type="chain" id="PRO_5025363227" description="Secreted protein" evidence="1">
    <location>
        <begin position="18"/>
        <end position="91"/>
    </location>
</feature>
<accession>A0A6B0UDP4</accession>
<proteinExistence type="predicted"/>
<protein>
    <recommendedName>
        <fullName evidence="3">Secreted protein</fullName>
    </recommendedName>
</protein>
<name>A0A6B0UDP4_IXORI</name>
<feature type="signal peptide" evidence="1">
    <location>
        <begin position="1"/>
        <end position="17"/>
    </location>
</feature>
<dbReference type="AlphaFoldDB" id="A0A6B0UDP4"/>
<evidence type="ECO:0000256" key="1">
    <source>
        <dbReference type="SAM" id="SignalP"/>
    </source>
</evidence>